<dbReference type="GO" id="GO:0000724">
    <property type="term" value="P:double-strand break repair via homologous recombination"/>
    <property type="evidence" value="ECO:0007669"/>
    <property type="project" value="InterPro"/>
</dbReference>
<dbReference type="Gene3D" id="2.40.50.140">
    <property type="entry name" value="Nucleic acid-binding proteins"/>
    <property type="match status" value="2"/>
</dbReference>
<gene>
    <name evidence="1" type="ORF">ANE_LOCUS23288</name>
</gene>
<dbReference type="EMBL" id="CABITT030000008">
    <property type="protein sequence ID" value="VVB12844.1"/>
    <property type="molecule type" value="Genomic_DNA"/>
</dbReference>
<sequence>MACISYLRSVMSNSSKLERRSALIEGLMCEYQRGINGADSQNDTDCEGAKVFKLLESAAEPEFLMADMSIEQLTSFTTYKAKFEVEYCCLPFLDRSSRAKLIMLESELQAAMQMQMGKSVTKALEDAGLGERDVTPFIRIRVVGLTSLSYEGEHNPKEGIVTIWDPTESQITELTEGKIYIMKGLVPINTDSDILYLHGRGSSSRWQPLSPKASESFQPFFNPRKPISLSDLGEIPISSEFDIAAYVLYVGDAYTDVQQTRQWVFVTDGSTQHSYSGEISNNLLAISFSAPSTNDLSIPQISNNLVGSVVGFCNLIKRAKDVQNAIWVGDATENSIYFINAEAAYSSHLKTNSAQILKWAKLSSSNSVIHALRQRVRSIVSQ</sequence>
<accession>A0A565CGX9</accession>
<dbReference type="PANTHER" id="PTHR11289:SF0">
    <property type="entry name" value="BREAST CANCER TYPE 2 SUSCEPTIBILITY PROTEIN"/>
    <property type="match status" value="1"/>
</dbReference>
<evidence type="ECO:0000313" key="1">
    <source>
        <dbReference type="EMBL" id="VVB12844.1"/>
    </source>
</evidence>
<dbReference type="SUPFAM" id="SSF50249">
    <property type="entry name" value="Nucleic acid-binding proteins"/>
    <property type="match status" value="2"/>
</dbReference>
<dbReference type="InterPro" id="IPR015525">
    <property type="entry name" value="BRCA2"/>
</dbReference>
<dbReference type="InterPro" id="IPR012340">
    <property type="entry name" value="NA-bd_OB-fold"/>
</dbReference>
<reference evidence="1" key="1">
    <citation type="submission" date="2019-07" db="EMBL/GenBank/DDBJ databases">
        <authorList>
            <person name="Dittberner H."/>
        </authorList>
    </citation>
    <scope>NUCLEOTIDE SEQUENCE [LARGE SCALE GENOMIC DNA]</scope>
</reference>
<protein>
    <submittedName>
        <fullName evidence="1">Uncharacterized protein</fullName>
    </submittedName>
</protein>
<dbReference type="GO" id="GO:0006355">
    <property type="term" value="P:regulation of DNA-templated transcription"/>
    <property type="evidence" value="ECO:0007669"/>
    <property type="project" value="TreeGrafter"/>
</dbReference>
<dbReference type="AlphaFoldDB" id="A0A565CGX9"/>
<organism evidence="1 2">
    <name type="scientific">Arabis nemorensis</name>
    <dbReference type="NCBI Taxonomy" id="586526"/>
    <lineage>
        <taxon>Eukaryota</taxon>
        <taxon>Viridiplantae</taxon>
        <taxon>Streptophyta</taxon>
        <taxon>Embryophyta</taxon>
        <taxon>Tracheophyta</taxon>
        <taxon>Spermatophyta</taxon>
        <taxon>Magnoliopsida</taxon>
        <taxon>eudicotyledons</taxon>
        <taxon>Gunneridae</taxon>
        <taxon>Pentapetalae</taxon>
        <taxon>rosids</taxon>
        <taxon>malvids</taxon>
        <taxon>Brassicales</taxon>
        <taxon>Brassicaceae</taxon>
        <taxon>Arabideae</taxon>
        <taxon>Arabis</taxon>
    </lineage>
</organism>
<dbReference type="SUPFAM" id="SSF81878">
    <property type="entry name" value="BRCA2 tower domain"/>
    <property type="match status" value="1"/>
</dbReference>
<dbReference type="OrthoDB" id="21095at2759"/>
<dbReference type="PANTHER" id="PTHR11289">
    <property type="entry name" value="BREAST CANCER TYPE 2 SUSCEPTIBILITY PROTEIN BRCA2"/>
    <property type="match status" value="1"/>
</dbReference>
<dbReference type="Proteomes" id="UP000489600">
    <property type="component" value="Unassembled WGS sequence"/>
</dbReference>
<keyword evidence="2" id="KW-1185">Reference proteome</keyword>
<comment type="caution">
    <text evidence="1">The sequence shown here is derived from an EMBL/GenBank/DDBJ whole genome shotgun (WGS) entry which is preliminary data.</text>
</comment>
<name>A0A565CGX9_9BRAS</name>
<evidence type="ECO:0000313" key="2">
    <source>
        <dbReference type="Proteomes" id="UP000489600"/>
    </source>
</evidence>
<proteinExistence type="predicted"/>